<feature type="region of interest" description="Disordered" evidence="2">
    <location>
        <begin position="103"/>
        <end position="149"/>
    </location>
</feature>
<feature type="coiled-coil region" evidence="1">
    <location>
        <begin position="520"/>
        <end position="547"/>
    </location>
</feature>
<feature type="region of interest" description="Disordered" evidence="2">
    <location>
        <begin position="388"/>
        <end position="417"/>
    </location>
</feature>
<evidence type="ECO:0000313" key="5">
    <source>
        <dbReference type="Proteomes" id="UP000193498"/>
    </source>
</evidence>
<name>A0A1Y1YAZ6_9FUNG</name>
<protein>
    <recommendedName>
        <fullName evidence="3">REM-1 domain-containing protein</fullName>
    </recommendedName>
</protein>
<dbReference type="Proteomes" id="UP000193498">
    <property type="component" value="Unassembled WGS sequence"/>
</dbReference>
<proteinExistence type="predicted"/>
<keyword evidence="5" id="KW-1185">Reference proteome</keyword>
<feature type="compositionally biased region" description="Basic and acidic residues" evidence="2">
    <location>
        <begin position="103"/>
        <end position="115"/>
    </location>
</feature>
<dbReference type="Gene3D" id="1.10.287.160">
    <property type="entry name" value="HR1 repeat"/>
    <property type="match status" value="1"/>
</dbReference>
<feature type="domain" description="REM-1" evidence="3">
    <location>
        <begin position="215"/>
        <end position="278"/>
    </location>
</feature>
<dbReference type="InterPro" id="IPR036274">
    <property type="entry name" value="HR1_rpt_sf"/>
</dbReference>
<reference evidence="4 5" key="1">
    <citation type="submission" date="2016-07" db="EMBL/GenBank/DDBJ databases">
        <title>Pervasive Adenine N6-methylation of Active Genes in Fungi.</title>
        <authorList>
            <consortium name="DOE Joint Genome Institute"/>
            <person name="Mondo S.J."/>
            <person name="Dannebaum R.O."/>
            <person name="Kuo R.C."/>
            <person name="Labutti K."/>
            <person name="Haridas S."/>
            <person name="Kuo A."/>
            <person name="Salamov A."/>
            <person name="Ahrendt S.R."/>
            <person name="Lipzen A."/>
            <person name="Sullivan W."/>
            <person name="Andreopoulos W.B."/>
            <person name="Clum A."/>
            <person name="Lindquist E."/>
            <person name="Daum C."/>
            <person name="Ramamoorthy G.K."/>
            <person name="Gryganskyi A."/>
            <person name="Culley D."/>
            <person name="Magnuson J.K."/>
            <person name="James T.Y."/>
            <person name="O'Malley M.A."/>
            <person name="Stajich J.E."/>
            <person name="Spatafora J.W."/>
            <person name="Visel A."/>
            <person name="Grigoriev I.V."/>
        </authorList>
    </citation>
    <scope>NUCLEOTIDE SEQUENCE [LARGE SCALE GENOMIC DNA]</scope>
    <source>
        <strain evidence="4 5">CBS 931.73</strain>
    </source>
</reference>
<dbReference type="InterPro" id="IPR029191">
    <property type="entry name" value="Uds1"/>
</dbReference>
<dbReference type="EMBL" id="MCFE01000185">
    <property type="protein sequence ID" value="ORX95112.1"/>
    <property type="molecule type" value="Genomic_DNA"/>
</dbReference>
<feature type="region of interest" description="Disordered" evidence="2">
    <location>
        <begin position="1"/>
        <end position="44"/>
    </location>
</feature>
<dbReference type="AlphaFoldDB" id="A0A1Y1YAZ6"/>
<dbReference type="OrthoDB" id="5569911at2759"/>
<evidence type="ECO:0000313" key="4">
    <source>
        <dbReference type="EMBL" id="ORX95112.1"/>
    </source>
</evidence>
<dbReference type="GO" id="GO:0007165">
    <property type="term" value="P:signal transduction"/>
    <property type="evidence" value="ECO:0007669"/>
    <property type="project" value="InterPro"/>
</dbReference>
<feature type="compositionally biased region" description="Polar residues" evidence="2">
    <location>
        <begin position="1"/>
        <end position="16"/>
    </location>
</feature>
<dbReference type="InterPro" id="IPR011072">
    <property type="entry name" value="HR1_rho-bd"/>
</dbReference>
<dbReference type="Pfam" id="PF15456">
    <property type="entry name" value="Uds1"/>
    <property type="match status" value="1"/>
</dbReference>
<sequence length="575" mass="64347">MVVHKNSQQAGTSPALSRSEYVKPRSQDAQKSQPLNRDRPTNSEDICFTSYSSFTVKPKSINPLDLRDLQTYSTASSPEKKRFSSLTVSNLVNPMASLFHFDKASDEPKSPEDHTVGGARYDTLNTSENLPGRIDTSPSANQSLDAPRPSIDSLLEDFYVNSSRLEARDTTKNPQSPSNERTELLSSVLSDTRDFNALSWSEYLQLKQECLASNRAIDTLKARLHQETKIRDGASSMVNAQTDKKMVEQAQEQLLTSERKINQLSSELWRMTQKVNRLQRSFLEHIGAVLAESIHLGTGMPATPALTMESPSSLSQSITDMSLIDISDISSQLSSLSGKLDAFVKSHMSDRSLDRGQHDSVRLGIGYQNTMAAHSNANLLFSPMFEDTKQQPLSQTEHQQTKAIPEPTSPAERKAQGSDELQRLFDRVMSERVDGPPVSPTPTADAPLLCEDDKNLLIEKLQDQVEEYLSRITQLDAEKAALLSSLEHLYHQIPDLALSRENSVSSHESGFDMMKLGRRIDKVIQENHRLSDRVVNLQHKNQRLKKDQYETISRKSGLHGVYQTNAESDRWVHGA</sequence>
<evidence type="ECO:0000256" key="2">
    <source>
        <dbReference type="SAM" id="MobiDB-lite"/>
    </source>
</evidence>
<feature type="compositionally biased region" description="Polar residues" evidence="2">
    <location>
        <begin position="390"/>
        <end position="402"/>
    </location>
</feature>
<evidence type="ECO:0000259" key="3">
    <source>
        <dbReference type="SMART" id="SM00742"/>
    </source>
</evidence>
<dbReference type="STRING" id="1314790.A0A1Y1YAZ6"/>
<evidence type="ECO:0000256" key="1">
    <source>
        <dbReference type="SAM" id="Coils"/>
    </source>
</evidence>
<keyword evidence="1" id="KW-0175">Coiled coil</keyword>
<comment type="caution">
    <text evidence="4">The sequence shown here is derived from an EMBL/GenBank/DDBJ whole genome shotgun (WGS) entry which is preliminary data.</text>
</comment>
<accession>A0A1Y1YAZ6</accession>
<gene>
    <name evidence="4" type="ORF">K493DRAFT_315157</name>
</gene>
<feature type="coiled-coil region" evidence="1">
    <location>
        <begin position="247"/>
        <end position="281"/>
    </location>
</feature>
<organism evidence="4 5">
    <name type="scientific">Basidiobolus meristosporus CBS 931.73</name>
    <dbReference type="NCBI Taxonomy" id="1314790"/>
    <lineage>
        <taxon>Eukaryota</taxon>
        <taxon>Fungi</taxon>
        <taxon>Fungi incertae sedis</taxon>
        <taxon>Zoopagomycota</taxon>
        <taxon>Entomophthoromycotina</taxon>
        <taxon>Basidiobolomycetes</taxon>
        <taxon>Basidiobolales</taxon>
        <taxon>Basidiobolaceae</taxon>
        <taxon>Basidiobolus</taxon>
    </lineage>
</organism>
<dbReference type="SUPFAM" id="SSF46585">
    <property type="entry name" value="HR1 repeat"/>
    <property type="match status" value="1"/>
</dbReference>
<dbReference type="SMART" id="SM00742">
    <property type="entry name" value="Hr1"/>
    <property type="match status" value="1"/>
</dbReference>
<dbReference type="InParanoid" id="A0A1Y1YAZ6"/>
<feature type="coiled-coil region" evidence="1">
    <location>
        <begin position="451"/>
        <end position="478"/>
    </location>
</feature>